<name>V8QW58_9BURK</name>
<evidence type="ECO:0000313" key="2">
    <source>
        <dbReference type="EMBL" id="ETF03568.1"/>
    </source>
</evidence>
<dbReference type="PANTHER" id="PTHR33406:SF13">
    <property type="entry name" value="MEMBRANE PROTEIN YDFJ"/>
    <property type="match status" value="1"/>
</dbReference>
<accession>V8QW58</accession>
<feature type="transmembrane region" description="Helical" evidence="1">
    <location>
        <begin position="749"/>
        <end position="771"/>
    </location>
</feature>
<feature type="transmembrane region" description="Helical" evidence="1">
    <location>
        <begin position="254"/>
        <end position="272"/>
    </location>
</feature>
<dbReference type="eggNOG" id="COG4258">
    <property type="taxonomic scope" value="Bacteria"/>
</dbReference>
<dbReference type="Proteomes" id="UP000018733">
    <property type="component" value="Unassembled WGS sequence"/>
</dbReference>
<dbReference type="HOGENOM" id="CLU_017576_0_1_4"/>
<dbReference type="AlphaFoldDB" id="V8QW58"/>
<keyword evidence="1" id="KW-1133">Transmembrane helix</keyword>
<feature type="transmembrane region" description="Helical" evidence="1">
    <location>
        <begin position="689"/>
        <end position="712"/>
    </location>
</feature>
<protein>
    <submittedName>
        <fullName evidence="2">Membrane protein</fullName>
    </submittedName>
</protein>
<reference evidence="2 3" key="1">
    <citation type="journal article" date="2014" name="Genome Announc.">
        <title>Draft Genome Sequence of Advenella kashmirensis Strain W13003, a Polycyclic Aromatic Hydrocarbon-Degrading Bacterium.</title>
        <authorList>
            <person name="Wang X."/>
            <person name="Jin D."/>
            <person name="Zhou L."/>
            <person name="Wu L."/>
            <person name="An W."/>
            <person name="Zhao L."/>
        </authorList>
    </citation>
    <scope>NUCLEOTIDE SEQUENCE [LARGE SCALE GENOMIC DNA]</scope>
    <source>
        <strain evidence="2 3">W13003</strain>
    </source>
</reference>
<feature type="transmembrane region" description="Helical" evidence="1">
    <location>
        <begin position="724"/>
        <end position="743"/>
    </location>
</feature>
<proteinExistence type="predicted"/>
<gene>
    <name evidence="2" type="ORF">W822_06090</name>
</gene>
<sequence length="784" mass="86197">MRLNTERCWAGLYALGLIGLLVFAGWQLAWRQPIHTDLLALLPPEQKQSEIQAQAQQAIRQTLNRQIIMLTSAADPATALAAAQRQAQQWTASGLFERVDLQVSGDLTALRNELKYMDQAGLPARAREQLAHDPQAWFGQRAQRIMSPLGEQTLVPADQDWLGFASRVSDKLQSASAVHYDITSNTMQIEADNRIWYVMRAQLDATDRPGRDEKLLGLIEHTRQQADSEQVRVLMAGGAIYSAHGKAEGGRESTWMSLTGSGLTILFLLLMFRSPRILLLALPVTAGLLTGFAACIALLGSIHILTLIIGTSLVGLVVDFPLHWLSHATLDARWEAREAVRRVSRPFIISLSVTVTGYLFLLLTPLPILQQTAVFSAASLISTFLFTRLLLPALFRRWQPRPMPGLVPFLARLLAAIRHTGERILARPLLALLAVVVLGGGLYLSNWHDDIRNWVSTPEPLLQQAIQVGQLTGIEPTSQYFIVQANDEDGLLRTEQQLATRLDTLVTQGHLRSYNALSQWVNPPGEQAALKTTLATLSTRPADWAPLRALGVPDNAVQAELARRAQQPVLTIDQALRGPLAEPWRPLWLGQDEQGRPSSMVTLNGLDDPALLSSAVGTLPGVTLVDQRNHINALFAQTRLEAIILKLLSYLVGFLILYRVFTARAALRILLVPLSASVTVMSLSGLIGIPLNLFCIFGLLLVTAIGIDYAVYAYTPTLPPDEKMAGIVMTSMTTMITFGLLYFSSTPAVSTFGLSVVLGVLCNVIYTFWYMRIFLTNGNSSIQS</sequence>
<evidence type="ECO:0000256" key="1">
    <source>
        <dbReference type="SAM" id="Phobius"/>
    </source>
</evidence>
<dbReference type="InterPro" id="IPR050545">
    <property type="entry name" value="Mycobact_MmpL"/>
</dbReference>
<keyword evidence="1" id="KW-0472">Membrane</keyword>
<keyword evidence="3" id="KW-1185">Reference proteome</keyword>
<organism evidence="2 3">
    <name type="scientific">Advenella kashmirensis W13003</name>
    <dbReference type="NCBI Taxonomy" id="1424334"/>
    <lineage>
        <taxon>Bacteria</taxon>
        <taxon>Pseudomonadati</taxon>
        <taxon>Pseudomonadota</taxon>
        <taxon>Betaproteobacteria</taxon>
        <taxon>Burkholderiales</taxon>
        <taxon>Alcaligenaceae</taxon>
    </lineage>
</organism>
<feature type="transmembrane region" description="Helical" evidence="1">
    <location>
        <begin position="305"/>
        <end position="326"/>
    </location>
</feature>
<feature type="transmembrane region" description="Helical" evidence="1">
    <location>
        <begin position="424"/>
        <end position="444"/>
    </location>
</feature>
<feature type="transmembrane region" description="Helical" evidence="1">
    <location>
        <begin position="640"/>
        <end position="658"/>
    </location>
</feature>
<dbReference type="OrthoDB" id="9780358at2"/>
<dbReference type="GO" id="GO:0005886">
    <property type="term" value="C:plasma membrane"/>
    <property type="evidence" value="ECO:0007669"/>
    <property type="project" value="TreeGrafter"/>
</dbReference>
<feature type="transmembrane region" description="Helical" evidence="1">
    <location>
        <begin position="347"/>
        <end position="368"/>
    </location>
</feature>
<comment type="caution">
    <text evidence="2">The sequence shown here is derived from an EMBL/GenBank/DDBJ whole genome shotgun (WGS) entry which is preliminary data.</text>
</comment>
<dbReference type="PANTHER" id="PTHR33406">
    <property type="entry name" value="MEMBRANE PROTEIN MJ1562-RELATED"/>
    <property type="match status" value="1"/>
</dbReference>
<feature type="transmembrane region" description="Helical" evidence="1">
    <location>
        <begin position="279"/>
        <end position="299"/>
    </location>
</feature>
<keyword evidence="1" id="KW-0812">Transmembrane</keyword>
<evidence type="ECO:0000313" key="3">
    <source>
        <dbReference type="Proteomes" id="UP000018733"/>
    </source>
</evidence>
<dbReference type="RefSeq" id="WP_024004212.1">
    <property type="nucleotide sequence ID" value="NZ_KI650979.1"/>
</dbReference>
<dbReference type="STRING" id="1424334.W822_06090"/>
<dbReference type="PATRIC" id="fig|1424334.3.peg.1216"/>
<dbReference type="Gene3D" id="1.20.1640.10">
    <property type="entry name" value="Multidrug efflux transporter AcrB transmembrane domain"/>
    <property type="match status" value="1"/>
</dbReference>
<dbReference type="EMBL" id="AYXT01000008">
    <property type="protein sequence ID" value="ETF03568.1"/>
    <property type="molecule type" value="Genomic_DNA"/>
</dbReference>
<dbReference type="SUPFAM" id="SSF82866">
    <property type="entry name" value="Multidrug efflux transporter AcrB transmembrane domain"/>
    <property type="match status" value="2"/>
</dbReference>
<feature type="transmembrane region" description="Helical" evidence="1">
    <location>
        <begin position="374"/>
        <end position="395"/>
    </location>
</feature>